<accession>A0ABR0PN72</accession>
<dbReference type="Proteomes" id="UP001358586">
    <property type="component" value="Chromosome 6"/>
</dbReference>
<evidence type="ECO:0000313" key="1">
    <source>
        <dbReference type="EMBL" id="KAK5825874.1"/>
    </source>
</evidence>
<dbReference type="PANTHER" id="PTHR48475:SF2">
    <property type="entry name" value="RIBONUCLEASE H"/>
    <property type="match status" value="1"/>
</dbReference>
<reference evidence="1 2" key="1">
    <citation type="submission" date="2023-03" db="EMBL/GenBank/DDBJ databases">
        <title>WGS of Gossypium arboreum.</title>
        <authorList>
            <person name="Yu D."/>
        </authorList>
    </citation>
    <scope>NUCLEOTIDE SEQUENCE [LARGE SCALE GENOMIC DNA]</scope>
    <source>
        <tissue evidence="1">Leaf</tissue>
    </source>
</reference>
<organism evidence="1 2">
    <name type="scientific">Gossypium arboreum</name>
    <name type="common">Tree cotton</name>
    <name type="synonym">Gossypium nanking</name>
    <dbReference type="NCBI Taxonomy" id="29729"/>
    <lineage>
        <taxon>Eukaryota</taxon>
        <taxon>Viridiplantae</taxon>
        <taxon>Streptophyta</taxon>
        <taxon>Embryophyta</taxon>
        <taxon>Tracheophyta</taxon>
        <taxon>Spermatophyta</taxon>
        <taxon>Magnoliopsida</taxon>
        <taxon>eudicotyledons</taxon>
        <taxon>Gunneridae</taxon>
        <taxon>Pentapetalae</taxon>
        <taxon>rosids</taxon>
        <taxon>malvids</taxon>
        <taxon>Malvales</taxon>
        <taxon>Malvaceae</taxon>
        <taxon>Malvoideae</taxon>
        <taxon>Gossypium</taxon>
    </lineage>
</organism>
<dbReference type="EMBL" id="JARKNE010000006">
    <property type="protein sequence ID" value="KAK5825874.1"/>
    <property type="molecule type" value="Genomic_DNA"/>
</dbReference>
<evidence type="ECO:0000313" key="2">
    <source>
        <dbReference type="Proteomes" id="UP001358586"/>
    </source>
</evidence>
<keyword evidence="2" id="KW-1185">Reference proteome</keyword>
<comment type="caution">
    <text evidence="1">The sequence shown here is derived from an EMBL/GenBank/DDBJ whole genome shotgun (WGS) entry which is preliminary data.</text>
</comment>
<name>A0ABR0PN72_GOSAR</name>
<sequence>MKEVLAKVDILGRITKWNIKLIKFEIDITLRMAIKGQMLVDFLVECSFKRNEDTTEVIQLPRNDNMRVDALSKLASSITIEQRGKILLEHKETLSYDVPQVLFATQEETWMTFIIHTLQGKEESQDRKELAK</sequence>
<dbReference type="PANTHER" id="PTHR48475">
    <property type="entry name" value="RIBONUCLEASE H"/>
    <property type="match status" value="1"/>
</dbReference>
<gene>
    <name evidence="1" type="ORF">PVK06_020749</name>
</gene>
<proteinExistence type="predicted"/>
<protein>
    <submittedName>
        <fullName evidence="1">Uncharacterized protein</fullName>
    </submittedName>
</protein>